<dbReference type="GO" id="GO:0030272">
    <property type="term" value="F:5-formyltetrahydrofolate cyclo-ligase activity"/>
    <property type="evidence" value="ECO:0007669"/>
    <property type="project" value="UniProtKB-EC"/>
</dbReference>
<dbReference type="RefSeq" id="WP_043941857.1">
    <property type="nucleotide sequence ID" value="NZ_JWHT01000057.1"/>
</dbReference>
<organism evidence="6 7">
    <name type="scientific">Weissella cibaria</name>
    <dbReference type="NCBI Taxonomy" id="137591"/>
    <lineage>
        <taxon>Bacteria</taxon>
        <taxon>Bacillati</taxon>
        <taxon>Bacillota</taxon>
        <taxon>Bacilli</taxon>
        <taxon>Lactobacillales</taxon>
        <taxon>Lactobacillaceae</taxon>
        <taxon>Weissella</taxon>
    </lineage>
</organism>
<evidence type="ECO:0000256" key="5">
    <source>
        <dbReference type="RuleBase" id="RU361279"/>
    </source>
</evidence>
<accession>A0A0D1LQ81</accession>
<keyword evidence="6" id="KW-0436">Ligase</keyword>
<protein>
    <recommendedName>
        <fullName evidence="5">5-formyltetrahydrofolate cyclo-ligase</fullName>
        <ecNumber evidence="5">6.3.3.2</ecNumber>
    </recommendedName>
</protein>
<dbReference type="GO" id="GO:0005524">
    <property type="term" value="F:ATP binding"/>
    <property type="evidence" value="ECO:0007669"/>
    <property type="project" value="UniProtKB-KW"/>
</dbReference>
<keyword evidence="5" id="KW-0479">Metal-binding</keyword>
<dbReference type="GO" id="GO:0046872">
    <property type="term" value="F:metal ion binding"/>
    <property type="evidence" value="ECO:0007669"/>
    <property type="project" value="UniProtKB-KW"/>
</dbReference>
<evidence type="ECO:0000313" key="6">
    <source>
        <dbReference type="EMBL" id="KIU20682.1"/>
    </source>
</evidence>
<dbReference type="Pfam" id="PF01812">
    <property type="entry name" value="5-FTHF_cyc-lig"/>
    <property type="match status" value="1"/>
</dbReference>
<evidence type="ECO:0000256" key="3">
    <source>
        <dbReference type="ARBA" id="ARBA00022840"/>
    </source>
</evidence>
<dbReference type="PIRSF" id="PIRSF006806">
    <property type="entry name" value="FTHF_cligase"/>
    <property type="match status" value="1"/>
</dbReference>
<dbReference type="GO" id="GO:0035999">
    <property type="term" value="P:tetrahydrofolate interconversion"/>
    <property type="evidence" value="ECO:0007669"/>
    <property type="project" value="TreeGrafter"/>
</dbReference>
<comment type="cofactor">
    <cofactor evidence="5">
        <name>Mg(2+)</name>
        <dbReference type="ChEBI" id="CHEBI:18420"/>
    </cofactor>
</comment>
<evidence type="ECO:0000256" key="2">
    <source>
        <dbReference type="ARBA" id="ARBA00022741"/>
    </source>
</evidence>
<sequence>MEKAAVRQQALANLAALSDAQRGSLMQAVVTQVTTLPAWQSAKTVALTLSQDDEIPTQLLIQTAMLQGKRVVLPRVRPGRQMTFIVVTPATTYERHRFGMLEPVGDEVVAPTEIDFVVVPGLAFSEAGDRIGFGGGYYDRWLPQTTARTVALALAENVYPQPSWPLEPTDQQVDQVLIFKNEE</sequence>
<comment type="catalytic activity">
    <reaction evidence="5">
        <text>(6S)-5-formyl-5,6,7,8-tetrahydrofolate + ATP = (6R)-5,10-methenyltetrahydrofolate + ADP + phosphate</text>
        <dbReference type="Rhea" id="RHEA:10488"/>
        <dbReference type="ChEBI" id="CHEBI:30616"/>
        <dbReference type="ChEBI" id="CHEBI:43474"/>
        <dbReference type="ChEBI" id="CHEBI:57455"/>
        <dbReference type="ChEBI" id="CHEBI:57457"/>
        <dbReference type="ChEBI" id="CHEBI:456216"/>
        <dbReference type="EC" id="6.3.3.2"/>
    </reaction>
</comment>
<feature type="binding site" evidence="4">
    <location>
        <position position="49"/>
    </location>
    <ligand>
        <name>substrate</name>
    </ligand>
</feature>
<dbReference type="SUPFAM" id="SSF100950">
    <property type="entry name" value="NagB/RpiA/CoA transferase-like"/>
    <property type="match status" value="1"/>
</dbReference>
<dbReference type="InterPro" id="IPR024185">
    <property type="entry name" value="FTHF_cligase-like_sf"/>
</dbReference>
<evidence type="ECO:0000256" key="1">
    <source>
        <dbReference type="ARBA" id="ARBA00010638"/>
    </source>
</evidence>
<dbReference type="PANTHER" id="PTHR23407">
    <property type="entry name" value="ATPASE INHIBITOR/5-FORMYLTETRAHYDROFOLATE CYCLO-LIGASE"/>
    <property type="match status" value="1"/>
</dbReference>
<dbReference type="InterPro" id="IPR002698">
    <property type="entry name" value="FTHF_cligase"/>
</dbReference>
<dbReference type="Proteomes" id="UP000032289">
    <property type="component" value="Unassembled WGS sequence"/>
</dbReference>
<dbReference type="EMBL" id="JWHT01000057">
    <property type="protein sequence ID" value="KIU20682.1"/>
    <property type="molecule type" value="Genomic_DNA"/>
</dbReference>
<comment type="similarity">
    <text evidence="1 5">Belongs to the 5-formyltetrahydrofolate cyclo-ligase family.</text>
</comment>
<keyword evidence="2 4" id="KW-0547">Nucleotide-binding</keyword>
<dbReference type="PANTHER" id="PTHR23407:SF1">
    <property type="entry name" value="5-FORMYLTETRAHYDROFOLATE CYCLO-LIGASE"/>
    <property type="match status" value="1"/>
</dbReference>
<dbReference type="EC" id="6.3.3.2" evidence="5"/>
<dbReference type="Gene3D" id="3.40.50.10420">
    <property type="entry name" value="NagB/RpiA/CoA transferase-like"/>
    <property type="match status" value="1"/>
</dbReference>
<evidence type="ECO:0000256" key="4">
    <source>
        <dbReference type="PIRSR" id="PIRSR006806-1"/>
    </source>
</evidence>
<dbReference type="GO" id="GO:0009396">
    <property type="term" value="P:folic acid-containing compound biosynthetic process"/>
    <property type="evidence" value="ECO:0007669"/>
    <property type="project" value="TreeGrafter"/>
</dbReference>
<keyword evidence="5" id="KW-0460">Magnesium</keyword>
<dbReference type="AlphaFoldDB" id="A0A0D1LQ81"/>
<name>A0A0D1LQ81_9LACO</name>
<feature type="binding site" evidence="4">
    <location>
        <begin position="130"/>
        <end position="138"/>
    </location>
    <ligand>
        <name>ATP</name>
        <dbReference type="ChEBI" id="CHEBI:30616"/>
    </ligand>
</feature>
<dbReference type="NCBIfam" id="TIGR02727">
    <property type="entry name" value="MTHFS_bact"/>
    <property type="match status" value="1"/>
</dbReference>
<evidence type="ECO:0000313" key="7">
    <source>
        <dbReference type="Proteomes" id="UP000032289"/>
    </source>
</evidence>
<proteinExistence type="inferred from homology"/>
<dbReference type="InterPro" id="IPR037171">
    <property type="entry name" value="NagB/RpiA_transferase-like"/>
</dbReference>
<feature type="binding site" evidence="4">
    <location>
        <position position="54"/>
    </location>
    <ligand>
        <name>substrate</name>
    </ligand>
</feature>
<gene>
    <name evidence="6" type="ORF">ab3b_02141</name>
</gene>
<keyword evidence="3 4" id="KW-0067">ATP-binding</keyword>
<reference evidence="6 7" key="1">
    <citation type="journal article" date="2015" name="Microbiology (Mosc.)">
        <title>Genomics of the Weissella cibaria species with an examination of its metabolic traits.</title>
        <authorList>
            <person name="Lynch K.M."/>
            <person name="Lucid A."/>
            <person name="Arendt E.K."/>
            <person name="Sleator R.D."/>
            <person name="Lucey B."/>
            <person name="Coffey A."/>
        </authorList>
    </citation>
    <scope>NUCLEOTIDE SEQUENCE [LARGE SCALE GENOMIC DNA]</scope>
    <source>
        <strain evidence="6 7">AB3b</strain>
    </source>
</reference>
<dbReference type="PATRIC" id="fig|137591.24.peg.2087"/>
<feature type="binding site" evidence="4">
    <location>
        <begin position="3"/>
        <end position="7"/>
    </location>
    <ligand>
        <name>ATP</name>
        <dbReference type="ChEBI" id="CHEBI:30616"/>
    </ligand>
</feature>
<comment type="caution">
    <text evidence="6">The sequence shown here is derived from an EMBL/GenBank/DDBJ whole genome shotgun (WGS) entry which is preliminary data.</text>
</comment>